<dbReference type="SUPFAM" id="SSF160935">
    <property type="entry name" value="VPA0735-like"/>
    <property type="match status" value="1"/>
</dbReference>
<dbReference type="RefSeq" id="WP_246288125.1">
    <property type="nucleotide sequence ID" value="NZ_CADIJX010000001.1"/>
</dbReference>
<dbReference type="InterPro" id="IPR037050">
    <property type="entry name" value="DUF1254_sf"/>
</dbReference>
<proteinExistence type="predicted"/>
<evidence type="ECO:0000313" key="2">
    <source>
        <dbReference type="EMBL" id="CAB3627269.1"/>
    </source>
</evidence>
<dbReference type="EMBL" id="CADIJX010000001">
    <property type="protein sequence ID" value="CAB3627269.1"/>
    <property type="molecule type" value="Genomic_DNA"/>
</dbReference>
<dbReference type="InterPro" id="IPR010679">
    <property type="entry name" value="DUF1254"/>
</dbReference>
<sequence>MDGLRAASQESGKEWMTTWLALAIVAVTVLTGCASKPAPIQDESLRRTAKEAYLYAYPMLNNYKTMYEQAINPDGKAYVGGFGKFRHDAPPYPPENREIVTPNNATADSWAWLDLWAQPWVLSLPATPKDRYNVFQMVDLYTHSFACAGVRATGFAAGNYLIAGPRWTGDKPKGITKVFRSETDFVGILGRTRLKGPSDAKNVQALQAKYQLRPLNEFLHQPAPAASPGVEWLPWDEQRATSVDFIAYLNQLLAFTQPQRAAEQDRMRRFALIGIGPGKPFDAATLDPITRDAIEQGVADGKAALLQAEKQTRSSIGLFGSRAELAP</sequence>
<gene>
    <name evidence="2" type="ORF">LMG3431_00507</name>
</gene>
<dbReference type="PANTHER" id="PTHR36509:SF2">
    <property type="entry name" value="BLL3101 PROTEIN"/>
    <property type="match status" value="1"/>
</dbReference>
<dbReference type="Gene3D" id="2.60.40.1610">
    <property type="entry name" value="Domain of unknown function DUF1254"/>
    <property type="match status" value="1"/>
</dbReference>
<keyword evidence="3" id="KW-1185">Reference proteome</keyword>
<dbReference type="Proteomes" id="UP000494108">
    <property type="component" value="Unassembled WGS sequence"/>
</dbReference>
<evidence type="ECO:0000259" key="1">
    <source>
        <dbReference type="Pfam" id="PF06863"/>
    </source>
</evidence>
<feature type="domain" description="DUF1254" evidence="1">
    <location>
        <begin position="83"/>
        <end position="214"/>
    </location>
</feature>
<organism evidence="2 3">
    <name type="scientific">Achromobacter pestifer</name>
    <dbReference type="NCBI Taxonomy" id="1353889"/>
    <lineage>
        <taxon>Bacteria</taxon>
        <taxon>Pseudomonadati</taxon>
        <taxon>Pseudomonadota</taxon>
        <taxon>Betaproteobacteria</taxon>
        <taxon>Burkholderiales</taxon>
        <taxon>Alcaligenaceae</taxon>
        <taxon>Achromobacter</taxon>
    </lineage>
</organism>
<dbReference type="Pfam" id="PF06863">
    <property type="entry name" value="DUF1254"/>
    <property type="match status" value="1"/>
</dbReference>
<protein>
    <recommendedName>
        <fullName evidence="1">DUF1254 domain-containing protein</fullName>
    </recommendedName>
</protein>
<name>A0A6S6YJA8_9BURK</name>
<reference evidence="2 3" key="1">
    <citation type="submission" date="2020-04" db="EMBL/GenBank/DDBJ databases">
        <authorList>
            <person name="De Canck E."/>
        </authorList>
    </citation>
    <scope>NUCLEOTIDE SEQUENCE [LARGE SCALE GENOMIC DNA]</scope>
    <source>
        <strain evidence="2 3">LMG 3431</strain>
    </source>
</reference>
<dbReference type="AlphaFoldDB" id="A0A6S6YJA8"/>
<dbReference type="PANTHER" id="PTHR36509">
    <property type="entry name" value="BLL3101 PROTEIN"/>
    <property type="match status" value="1"/>
</dbReference>
<evidence type="ECO:0000313" key="3">
    <source>
        <dbReference type="Proteomes" id="UP000494108"/>
    </source>
</evidence>
<accession>A0A6S6YJA8</accession>
<dbReference type="PROSITE" id="PS51257">
    <property type="entry name" value="PROKAR_LIPOPROTEIN"/>
    <property type="match status" value="1"/>
</dbReference>